<dbReference type="SUPFAM" id="SSF75304">
    <property type="entry name" value="Amidase signature (AS) enzymes"/>
    <property type="match status" value="1"/>
</dbReference>
<evidence type="ECO:0000313" key="2">
    <source>
        <dbReference type="EMBL" id="GBN53904.1"/>
    </source>
</evidence>
<dbReference type="InterPro" id="IPR023631">
    <property type="entry name" value="Amidase_dom"/>
</dbReference>
<evidence type="ECO:0000313" key="3">
    <source>
        <dbReference type="Proteomes" id="UP000499080"/>
    </source>
</evidence>
<reference evidence="2 3" key="1">
    <citation type="journal article" date="2019" name="Sci. Rep.">
        <title>Orb-weaving spider Araneus ventricosus genome elucidates the spidroin gene catalogue.</title>
        <authorList>
            <person name="Kono N."/>
            <person name="Nakamura H."/>
            <person name="Ohtoshi R."/>
            <person name="Moran D.A.P."/>
            <person name="Shinohara A."/>
            <person name="Yoshida Y."/>
            <person name="Fujiwara M."/>
            <person name="Mori M."/>
            <person name="Tomita M."/>
            <person name="Arakawa K."/>
        </authorList>
    </citation>
    <scope>NUCLEOTIDE SEQUENCE [LARGE SCALE GENOMIC DNA]</scope>
</reference>
<feature type="non-terminal residue" evidence="2">
    <location>
        <position position="300"/>
    </location>
</feature>
<accession>A0A4Y2PRD4</accession>
<dbReference type="Gene3D" id="3.90.1300.10">
    <property type="entry name" value="Amidase signature (AS) domain"/>
    <property type="match status" value="1"/>
</dbReference>
<dbReference type="GO" id="GO:0012505">
    <property type="term" value="C:endomembrane system"/>
    <property type="evidence" value="ECO:0007669"/>
    <property type="project" value="TreeGrafter"/>
</dbReference>
<feature type="domain" description="Amidase" evidence="1">
    <location>
        <begin position="62"/>
        <end position="291"/>
    </location>
</feature>
<name>A0A4Y2PRD4_ARAVE</name>
<evidence type="ECO:0000259" key="1">
    <source>
        <dbReference type="Pfam" id="PF01425"/>
    </source>
</evidence>
<dbReference type="PANTHER" id="PTHR43372:SF2">
    <property type="entry name" value="IP13792P"/>
    <property type="match status" value="1"/>
</dbReference>
<dbReference type="InterPro" id="IPR036928">
    <property type="entry name" value="AS_sf"/>
</dbReference>
<gene>
    <name evidence="2" type="primary">faah2a_15</name>
    <name evidence="2" type="ORF">AVEN_275463_1</name>
</gene>
<keyword evidence="3" id="KW-1185">Reference proteome</keyword>
<dbReference type="AlphaFoldDB" id="A0A4Y2PRD4"/>
<organism evidence="2 3">
    <name type="scientific">Araneus ventricosus</name>
    <name type="common">Orbweaver spider</name>
    <name type="synonym">Epeira ventricosa</name>
    <dbReference type="NCBI Taxonomy" id="182803"/>
    <lineage>
        <taxon>Eukaryota</taxon>
        <taxon>Metazoa</taxon>
        <taxon>Ecdysozoa</taxon>
        <taxon>Arthropoda</taxon>
        <taxon>Chelicerata</taxon>
        <taxon>Arachnida</taxon>
        <taxon>Araneae</taxon>
        <taxon>Araneomorphae</taxon>
        <taxon>Entelegynae</taxon>
        <taxon>Araneoidea</taxon>
        <taxon>Araneidae</taxon>
        <taxon>Araneus</taxon>
    </lineage>
</organism>
<proteinExistence type="predicted"/>
<comment type="caution">
    <text evidence="2">The sequence shown here is derived from an EMBL/GenBank/DDBJ whole genome shotgun (WGS) entry which is preliminary data.</text>
</comment>
<sequence>MGTAYKLFQILSAVIRFFVHWLLALFYCRKGKVVPPIENQLLLKSATQLAREIRGGKLKSADVVQAYIDRIQEVDPCINATVDRCFQKALKEAKEADLLVASGKYTEEQLVNEKPLLGVPISVKVLLLVKGLRCTGGSKLFEDLVATEDAPSVALMREAGAIIIATTNVPEFAMHMETTNYVHGRTRNPYNTNRTPGGSSGGEGALIASGGSVLGLGNDILGSVRIPAHFSGIFAHKATQDLVPSEGSFPPERLFGEKLPKPDIFKYTCTGPMCRYAEDLVTSMKVLSTSKEIKVKLGKK</sequence>
<keyword evidence="2" id="KW-0378">Hydrolase</keyword>
<dbReference type="Proteomes" id="UP000499080">
    <property type="component" value="Unassembled WGS sequence"/>
</dbReference>
<dbReference type="Pfam" id="PF01425">
    <property type="entry name" value="Amidase"/>
    <property type="match status" value="1"/>
</dbReference>
<dbReference type="OrthoDB" id="6433976at2759"/>
<dbReference type="PANTHER" id="PTHR43372">
    <property type="entry name" value="FATTY-ACID AMIDE HYDROLASE"/>
    <property type="match status" value="1"/>
</dbReference>
<dbReference type="EMBL" id="BGPR01011976">
    <property type="protein sequence ID" value="GBN53904.1"/>
    <property type="molecule type" value="Genomic_DNA"/>
</dbReference>
<dbReference type="GO" id="GO:0016787">
    <property type="term" value="F:hydrolase activity"/>
    <property type="evidence" value="ECO:0007669"/>
    <property type="project" value="UniProtKB-KW"/>
</dbReference>
<dbReference type="InterPro" id="IPR052739">
    <property type="entry name" value="FAAH2"/>
</dbReference>
<protein>
    <submittedName>
        <fullName evidence="2">Fatty-acid amide hydrolase 2-A</fullName>
    </submittedName>
</protein>